<dbReference type="InterPro" id="IPR004843">
    <property type="entry name" value="Calcineurin-like_PHP"/>
</dbReference>
<proteinExistence type="inferred from homology"/>
<keyword evidence="2" id="KW-0547">Nucleotide-binding</keyword>
<evidence type="ECO:0000259" key="3">
    <source>
        <dbReference type="Pfam" id="PF00149"/>
    </source>
</evidence>
<dbReference type="SUPFAM" id="SSF55816">
    <property type="entry name" value="5'-nucleotidase (syn. UDP-sugar hydrolase), C-terminal domain"/>
    <property type="match status" value="1"/>
</dbReference>
<dbReference type="SUPFAM" id="SSF56300">
    <property type="entry name" value="Metallo-dependent phosphatases"/>
    <property type="match status" value="1"/>
</dbReference>
<dbReference type="InterPro" id="IPR036907">
    <property type="entry name" value="5'-Nucleotdase_C_sf"/>
</dbReference>
<dbReference type="GO" id="GO:0000166">
    <property type="term" value="F:nucleotide binding"/>
    <property type="evidence" value="ECO:0007669"/>
    <property type="project" value="UniProtKB-KW"/>
</dbReference>
<keyword evidence="6" id="KW-1185">Reference proteome</keyword>
<dbReference type="InterPro" id="IPR029052">
    <property type="entry name" value="Metallo-depent_PP-like"/>
</dbReference>
<comment type="similarity">
    <text evidence="2">Belongs to the 5'-nucleotidase family.</text>
</comment>
<dbReference type="CDD" id="cd00845">
    <property type="entry name" value="MPP_UshA_N_like"/>
    <property type="match status" value="1"/>
</dbReference>
<evidence type="ECO:0000313" key="5">
    <source>
        <dbReference type="EMBL" id="SFE94551.1"/>
    </source>
</evidence>
<dbReference type="Gene3D" id="3.60.21.10">
    <property type="match status" value="1"/>
</dbReference>
<dbReference type="AlphaFoldDB" id="A0A1I2EQE9"/>
<evidence type="ECO:0000259" key="4">
    <source>
        <dbReference type="Pfam" id="PF02872"/>
    </source>
</evidence>
<keyword evidence="1" id="KW-0732">Signal</keyword>
<dbReference type="PANTHER" id="PTHR11575:SF23">
    <property type="entry name" value="5-NUCLEOTIDASE FAMILY PROTEIN"/>
    <property type="match status" value="1"/>
</dbReference>
<evidence type="ECO:0000256" key="2">
    <source>
        <dbReference type="RuleBase" id="RU362119"/>
    </source>
</evidence>
<dbReference type="Pfam" id="PF02872">
    <property type="entry name" value="5_nucleotid_C"/>
    <property type="match status" value="1"/>
</dbReference>
<dbReference type="GO" id="GO:0008768">
    <property type="term" value="F:UDP-sugar diphosphatase activity"/>
    <property type="evidence" value="ECO:0007669"/>
    <property type="project" value="TreeGrafter"/>
</dbReference>
<sequence>MSSVIPINLYHTNDLHSDLNQWPSAVNYIKKRREFHTRKNETSFYFDLGDHADLVHPITEATKGKGNVELMNEAGVQHATIGNNEGITLKKEELQSLYENATFKVLLANLFDDKGDMPDWALPYDIVETKEGIKIGLLGVTIPFYPFYKGLGWDIKDPYEVLPSILREVRAKADVVVLLSHLGYPQDEEIARQFNEIDVILGAHTHHLLKSSVLVNDTLIAQCGKSSYYVGRVEIWVDKESKKVMKKTGSAVDVSRERPSAETVSLVQQLRQEAEEALDETVAVLPESLSISWSEPSFFADMLTEGLRHWCKADIAMLNSGLILEPLVPGRVTKKDIHRICPHPINPCVVQVKGSVLKETIAAAFTEKMIDLPLKGFGFRGHQLGRMAFSGIEATFGGNSKESVREVFIHGKPIILDETYELATADMFTFGSLYPGLAQSAPKKYFMPETIRDILTYILKKYYPISSHTGN</sequence>
<dbReference type="InterPro" id="IPR011240">
    <property type="entry name" value="Pesterase_YunD"/>
</dbReference>
<dbReference type="RefSeq" id="WP_091662888.1">
    <property type="nucleotide sequence ID" value="NZ_FONT01000006.1"/>
</dbReference>
<feature type="domain" description="Calcineurin-like phosphoesterase" evidence="3">
    <location>
        <begin position="9"/>
        <end position="207"/>
    </location>
</feature>
<dbReference type="Gene3D" id="3.90.780.10">
    <property type="entry name" value="5'-Nucleotidase, C-terminal domain"/>
    <property type="match status" value="1"/>
</dbReference>
<dbReference type="Pfam" id="PF00149">
    <property type="entry name" value="Metallophos"/>
    <property type="match status" value="1"/>
</dbReference>
<dbReference type="PIRSF" id="PIRSF036361">
    <property type="entry name" value="YunD"/>
    <property type="match status" value="1"/>
</dbReference>
<dbReference type="GO" id="GO:0009166">
    <property type="term" value="P:nucleotide catabolic process"/>
    <property type="evidence" value="ECO:0007669"/>
    <property type="project" value="InterPro"/>
</dbReference>
<reference evidence="5 6" key="1">
    <citation type="submission" date="2016-10" db="EMBL/GenBank/DDBJ databases">
        <authorList>
            <person name="de Groot N.N."/>
        </authorList>
    </citation>
    <scope>NUCLEOTIDE SEQUENCE [LARGE SCALE GENOMIC DNA]</scope>
    <source>
        <strain evidence="5 6">DSM 23995</strain>
    </source>
</reference>
<name>A0A1I2EQE9_9BACI</name>
<accession>A0A1I2EQE9</accession>
<dbReference type="OrthoDB" id="9793179at2"/>
<organism evidence="5 6">
    <name type="scientific">Alteribacillus iranensis</name>
    <dbReference type="NCBI Taxonomy" id="930128"/>
    <lineage>
        <taxon>Bacteria</taxon>
        <taxon>Bacillati</taxon>
        <taxon>Bacillota</taxon>
        <taxon>Bacilli</taxon>
        <taxon>Bacillales</taxon>
        <taxon>Bacillaceae</taxon>
        <taxon>Alteribacillus</taxon>
    </lineage>
</organism>
<dbReference type="EMBL" id="FONT01000006">
    <property type="protein sequence ID" value="SFE94551.1"/>
    <property type="molecule type" value="Genomic_DNA"/>
</dbReference>
<feature type="domain" description="5'-Nucleotidase C-terminal" evidence="4">
    <location>
        <begin position="293"/>
        <end position="427"/>
    </location>
</feature>
<dbReference type="InterPro" id="IPR008334">
    <property type="entry name" value="5'-Nucleotdase_C"/>
</dbReference>
<evidence type="ECO:0000313" key="6">
    <source>
        <dbReference type="Proteomes" id="UP000199516"/>
    </source>
</evidence>
<protein>
    <submittedName>
        <fullName evidence="5">2',3'-cyclic-nucleotide 2'-phosphodiesterase/5'-or 3'-nucleotidase, 5'-nucleotidase family</fullName>
    </submittedName>
</protein>
<dbReference type="PRINTS" id="PR01607">
    <property type="entry name" value="APYRASEFAMLY"/>
</dbReference>
<dbReference type="GO" id="GO:0030288">
    <property type="term" value="C:outer membrane-bounded periplasmic space"/>
    <property type="evidence" value="ECO:0007669"/>
    <property type="project" value="TreeGrafter"/>
</dbReference>
<evidence type="ECO:0000256" key="1">
    <source>
        <dbReference type="ARBA" id="ARBA00022729"/>
    </source>
</evidence>
<dbReference type="GO" id="GO:0008253">
    <property type="term" value="F:5'-nucleotidase activity"/>
    <property type="evidence" value="ECO:0007669"/>
    <property type="project" value="TreeGrafter"/>
</dbReference>
<keyword evidence="2" id="KW-0378">Hydrolase</keyword>
<gene>
    <name evidence="5" type="ORF">SAMN05192532_106149</name>
</gene>
<dbReference type="STRING" id="930128.SAMN05192532_106149"/>
<dbReference type="Proteomes" id="UP000199516">
    <property type="component" value="Unassembled WGS sequence"/>
</dbReference>
<dbReference type="InterPro" id="IPR006179">
    <property type="entry name" value="5_nucleotidase/apyrase"/>
</dbReference>
<dbReference type="PANTHER" id="PTHR11575">
    <property type="entry name" value="5'-NUCLEOTIDASE-RELATED"/>
    <property type="match status" value="1"/>
</dbReference>